<accession>A0A4P2PUW0</accession>
<organism evidence="2 3">
    <name type="scientific">Sorangium cellulosum</name>
    <name type="common">Polyangium cellulosum</name>
    <dbReference type="NCBI Taxonomy" id="56"/>
    <lineage>
        <taxon>Bacteria</taxon>
        <taxon>Pseudomonadati</taxon>
        <taxon>Myxococcota</taxon>
        <taxon>Polyangia</taxon>
        <taxon>Polyangiales</taxon>
        <taxon>Polyangiaceae</taxon>
        <taxon>Sorangium</taxon>
    </lineage>
</organism>
<dbReference type="SUPFAM" id="SSF52540">
    <property type="entry name" value="P-loop containing nucleoside triphosphate hydrolases"/>
    <property type="match status" value="1"/>
</dbReference>
<dbReference type="RefSeq" id="WP_129345783.1">
    <property type="nucleotide sequence ID" value="NZ_CP012670.1"/>
</dbReference>
<dbReference type="Gene3D" id="3.40.50.300">
    <property type="entry name" value="P-loop containing nucleotide triphosphate hydrolases"/>
    <property type="match status" value="1"/>
</dbReference>
<dbReference type="GO" id="GO:0016887">
    <property type="term" value="F:ATP hydrolysis activity"/>
    <property type="evidence" value="ECO:0007669"/>
    <property type="project" value="InterPro"/>
</dbReference>
<dbReference type="Proteomes" id="UP000295781">
    <property type="component" value="Chromosome"/>
</dbReference>
<evidence type="ECO:0000259" key="1">
    <source>
        <dbReference type="Pfam" id="PF13304"/>
    </source>
</evidence>
<evidence type="ECO:0000313" key="3">
    <source>
        <dbReference type="Proteomes" id="UP000295781"/>
    </source>
</evidence>
<reference evidence="2 3" key="1">
    <citation type="submission" date="2015-09" db="EMBL/GenBank/DDBJ databases">
        <title>Sorangium comparison.</title>
        <authorList>
            <person name="Zaburannyi N."/>
            <person name="Bunk B."/>
            <person name="Overmann J."/>
            <person name="Mueller R."/>
        </authorList>
    </citation>
    <scope>NUCLEOTIDE SEQUENCE [LARGE SCALE GENOMIC DNA]</scope>
    <source>
        <strain evidence="2 3">So ceGT47</strain>
    </source>
</reference>
<dbReference type="InterPro" id="IPR027417">
    <property type="entry name" value="P-loop_NTPase"/>
</dbReference>
<evidence type="ECO:0000313" key="2">
    <source>
        <dbReference type="EMBL" id="AUX20545.1"/>
    </source>
</evidence>
<name>A0A4P2PUW0_SORCE</name>
<dbReference type="PANTHER" id="PTHR40396:SF1">
    <property type="entry name" value="ATPASE AAA-TYPE CORE DOMAIN-CONTAINING PROTEIN"/>
    <property type="match status" value="1"/>
</dbReference>
<feature type="domain" description="ATPase AAA-type core" evidence="1">
    <location>
        <begin position="194"/>
        <end position="291"/>
    </location>
</feature>
<dbReference type="PANTHER" id="PTHR40396">
    <property type="entry name" value="ATPASE-LIKE PROTEIN"/>
    <property type="match status" value="1"/>
</dbReference>
<proteinExistence type="predicted"/>
<dbReference type="OrthoDB" id="3322489at2"/>
<gene>
    <name evidence="2" type="ORF">SOCEGT47_010170</name>
</gene>
<dbReference type="EMBL" id="CP012670">
    <property type="protein sequence ID" value="AUX20545.1"/>
    <property type="molecule type" value="Genomic_DNA"/>
</dbReference>
<protein>
    <recommendedName>
        <fullName evidence="1">ATPase AAA-type core domain-containing protein</fullName>
    </recommendedName>
</protein>
<dbReference type="GO" id="GO:0005524">
    <property type="term" value="F:ATP binding"/>
    <property type="evidence" value="ECO:0007669"/>
    <property type="project" value="InterPro"/>
</dbReference>
<sequence>MKRLQVFAMGPIQHGDVEFGDLTVLVGPQASGKSLFVQLFKAIQDAGAIRLDLEQYGFDWTHGEDLVRDYCSLYFGGGLETVLQAKTAVLRDGKRVDFRKIARPHGRTSTAETVFLIPAQRVLVLQDGWPKPFMGYSVGDPYAMRKFSDLLRLLMEQGLGHEGAIFPLPRRLKAELRSSVDASIYVGSTLELETEGMRKRVVLKPPGSDSALPYNAWSAGQREFTPLLLGLYWLMPSATRTRRADLDTVIIEEPEMGLHPQAIVSFGLLVLELLARGYRVILSTHSPVILDLVWAIRELSSVSPRAGVEALRRVFSLDHPTWPVVAVLRAALKKEYRTYYFHRTEGGVNTEDISTLDPGDENQDIAGWGGLSGFSGRIAQIVGEAVSR</sequence>
<dbReference type="InterPro" id="IPR003959">
    <property type="entry name" value="ATPase_AAA_core"/>
</dbReference>
<dbReference type="Pfam" id="PF13304">
    <property type="entry name" value="AAA_21"/>
    <property type="match status" value="1"/>
</dbReference>
<dbReference type="AlphaFoldDB" id="A0A4P2PUW0"/>